<keyword evidence="1 2" id="KW-0238">DNA-binding</keyword>
<dbReference type="PROSITE" id="PS50935">
    <property type="entry name" value="SSB"/>
    <property type="match status" value="1"/>
</dbReference>
<gene>
    <name evidence="4" type="ORF">MC7420_2907</name>
</gene>
<dbReference type="HOGENOM" id="CLU_109737_0_0_3"/>
<organism evidence="4 5">
    <name type="scientific">Coleofasciculus chthonoplastes PCC 7420</name>
    <dbReference type="NCBI Taxonomy" id="118168"/>
    <lineage>
        <taxon>Bacteria</taxon>
        <taxon>Bacillati</taxon>
        <taxon>Cyanobacteriota</taxon>
        <taxon>Cyanophyceae</taxon>
        <taxon>Coleofasciculales</taxon>
        <taxon>Coleofasciculaceae</taxon>
        <taxon>Coleofasciculus</taxon>
    </lineage>
</organism>
<dbReference type="Proteomes" id="UP000003835">
    <property type="component" value="Unassembled WGS sequence"/>
</dbReference>
<dbReference type="Pfam" id="PF00436">
    <property type="entry name" value="SSB"/>
    <property type="match status" value="1"/>
</dbReference>
<accession>B4VKK1</accession>
<evidence type="ECO:0000256" key="3">
    <source>
        <dbReference type="SAM" id="MobiDB-lite"/>
    </source>
</evidence>
<proteinExistence type="predicted"/>
<protein>
    <submittedName>
        <fullName evidence="4">Single-strand binding protein family</fullName>
    </submittedName>
</protein>
<feature type="region of interest" description="Disordered" evidence="3">
    <location>
        <begin position="113"/>
        <end position="188"/>
    </location>
</feature>
<dbReference type="EMBL" id="DS989843">
    <property type="protein sequence ID" value="EDX77583.1"/>
    <property type="molecule type" value="Genomic_DNA"/>
</dbReference>
<dbReference type="STRING" id="118168.MC7420_2907"/>
<feature type="compositionally biased region" description="Basic and acidic residues" evidence="3">
    <location>
        <begin position="179"/>
        <end position="188"/>
    </location>
</feature>
<dbReference type="RefSeq" id="WP_006098844.1">
    <property type="nucleotide sequence ID" value="NZ_DS989843.1"/>
</dbReference>
<dbReference type="InterPro" id="IPR012340">
    <property type="entry name" value="NA-bd_OB-fold"/>
</dbReference>
<dbReference type="SUPFAM" id="SSF50249">
    <property type="entry name" value="Nucleic acid-binding proteins"/>
    <property type="match status" value="1"/>
</dbReference>
<dbReference type="CDD" id="cd04496">
    <property type="entry name" value="SSB_OBF"/>
    <property type="match status" value="1"/>
</dbReference>
<dbReference type="OrthoDB" id="513679at2"/>
<evidence type="ECO:0000256" key="1">
    <source>
        <dbReference type="ARBA" id="ARBA00023125"/>
    </source>
</evidence>
<evidence type="ECO:0000313" key="5">
    <source>
        <dbReference type="Proteomes" id="UP000003835"/>
    </source>
</evidence>
<sequence>MNSCVLMAQIVQDPELRYTSDNQTPIAQMLVQFPSVRSDDPPSTLKVVGWGNLAQEIKENYGVGDLVVLEGRLSMNTIERPEGFKEKRAELTTYRVHKLGADTDMGLQTATVSPTMQATTIPSSPKKSENVVPMRSRPAPPTPTPVSAPRDQDYDYSSPIEPPTYEPTTVPNVPPVPDTQKDLDDIPF</sequence>
<dbReference type="Gene3D" id="2.40.50.140">
    <property type="entry name" value="Nucleic acid-binding proteins"/>
    <property type="match status" value="1"/>
</dbReference>
<evidence type="ECO:0000256" key="2">
    <source>
        <dbReference type="PROSITE-ProRule" id="PRU00252"/>
    </source>
</evidence>
<dbReference type="AlphaFoldDB" id="B4VKK1"/>
<reference evidence="4 5" key="1">
    <citation type="submission" date="2008-07" db="EMBL/GenBank/DDBJ databases">
        <authorList>
            <person name="Tandeau de Marsac N."/>
            <person name="Ferriera S."/>
            <person name="Johnson J."/>
            <person name="Kravitz S."/>
            <person name="Beeson K."/>
            <person name="Sutton G."/>
            <person name="Rogers Y.-H."/>
            <person name="Friedman R."/>
            <person name="Frazier M."/>
            <person name="Venter J.C."/>
        </authorList>
    </citation>
    <scope>NUCLEOTIDE SEQUENCE [LARGE SCALE GENOMIC DNA]</scope>
    <source>
        <strain evidence="4 5">PCC 7420</strain>
    </source>
</reference>
<dbReference type="eggNOG" id="COG0629">
    <property type="taxonomic scope" value="Bacteria"/>
</dbReference>
<feature type="compositionally biased region" description="Polar residues" evidence="3">
    <location>
        <begin position="113"/>
        <end position="125"/>
    </location>
</feature>
<evidence type="ECO:0000313" key="4">
    <source>
        <dbReference type="EMBL" id="EDX77583.1"/>
    </source>
</evidence>
<dbReference type="InterPro" id="IPR000424">
    <property type="entry name" value="Primosome_PriB/ssb"/>
</dbReference>
<name>B4VKK1_9CYAN</name>
<dbReference type="GO" id="GO:0003697">
    <property type="term" value="F:single-stranded DNA binding"/>
    <property type="evidence" value="ECO:0007669"/>
    <property type="project" value="InterPro"/>
</dbReference>
<keyword evidence="5" id="KW-1185">Reference proteome</keyword>